<feature type="disulfide bond" evidence="8">
    <location>
        <begin position="456"/>
        <end position="466"/>
    </location>
</feature>
<dbReference type="InterPro" id="IPR021910">
    <property type="entry name" value="NGX6/PGAP6/MYMK"/>
</dbReference>
<evidence type="ECO:0000256" key="5">
    <source>
        <dbReference type="ARBA" id="ARBA00022989"/>
    </source>
</evidence>
<evidence type="ECO:0000313" key="13">
    <source>
        <dbReference type="Proteomes" id="UP000095280"/>
    </source>
</evidence>
<dbReference type="PANTHER" id="PTHR14319:SF3">
    <property type="entry name" value="TRANSMEMBRANE PROTEIN-LIKE PROTEIN"/>
    <property type="match status" value="1"/>
</dbReference>
<dbReference type="PANTHER" id="PTHR14319">
    <property type="entry name" value="FIVE-SPAN TRANSMEMBRANE PROTEIN M83"/>
    <property type="match status" value="1"/>
</dbReference>
<evidence type="ECO:0000256" key="1">
    <source>
        <dbReference type="ARBA" id="ARBA00004651"/>
    </source>
</evidence>
<evidence type="ECO:0000256" key="8">
    <source>
        <dbReference type="PROSITE-ProRule" id="PRU00076"/>
    </source>
</evidence>
<keyword evidence="4 10" id="KW-0812">Transmembrane</keyword>
<dbReference type="GO" id="GO:0006310">
    <property type="term" value="P:DNA recombination"/>
    <property type="evidence" value="ECO:0007669"/>
    <property type="project" value="UniProtKB-KW"/>
</dbReference>
<dbReference type="WBParaSite" id="maker-uti_cns_0047870-snap-gene-0.4-mRNA-1">
    <property type="protein sequence ID" value="maker-uti_cns_0047870-snap-gene-0.4-mRNA-1"/>
    <property type="gene ID" value="maker-uti_cns_0047870-snap-gene-0.4"/>
</dbReference>
<dbReference type="InterPro" id="IPR013762">
    <property type="entry name" value="Integrase-like_cat_sf"/>
</dbReference>
<comment type="caution">
    <text evidence="8">Lacks conserved residue(s) required for the propagation of feature annotation.</text>
</comment>
<dbReference type="PROSITE" id="PS00022">
    <property type="entry name" value="EGF_1"/>
    <property type="match status" value="1"/>
</dbReference>
<accession>A0A1I8JHP9</accession>
<keyword evidence="7" id="KW-0233">DNA recombination</keyword>
<feature type="transmembrane region" description="Helical" evidence="10">
    <location>
        <begin position="526"/>
        <end position="545"/>
    </location>
</feature>
<feature type="chain" id="PRO_5009321771" evidence="11">
    <location>
        <begin position="28"/>
        <end position="1243"/>
    </location>
</feature>
<feature type="compositionally biased region" description="Basic and acidic residues" evidence="9">
    <location>
        <begin position="1103"/>
        <end position="1118"/>
    </location>
</feature>
<evidence type="ECO:0000256" key="9">
    <source>
        <dbReference type="SAM" id="MobiDB-lite"/>
    </source>
</evidence>
<dbReference type="Gene3D" id="1.10.443.10">
    <property type="entry name" value="Intergrase catalytic core"/>
    <property type="match status" value="1"/>
</dbReference>
<feature type="region of interest" description="Disordered" evidence="9">
    <location>
        <begin position="1096"/>
        <end position="1118"/>
    </location>
</feature>
<keyword evidence="3" id="KW-1003">Cell membrane</keyword>
<dbReference type="Proteomes" id="UP000095280">
    <property type="component" value="Unplaced"/>
</dbReference>
<dbReference type="SUPFAM" id="SSF57196">
    <property type="entry name" value="EGF/Laminin"/>
    <property type="match status" value="1"/>
</dbReference>
<name>A0A1I8JHP9_9PLAT</name>
<proteinExistence type="inferred from homology"/>
<reference evidence="14" key="1">
    <citation type="submission" date="2016-11" db="UniProtKB">
        <authorList>
            <consortium name="WormBaseParasite"/>
        </authorList>
    </citation>
    <scope>IDENTIFICATION</scope>
</reference>
<feature type="signal peptide" evidence="11">
    <location>
        <begin position="1"/>
        <end position="27"/>
    </location>
</feature>
<dbReference type="Pfam" id="PF12036">
    <property type="entry name" value="DUF3522"/>
    <property type="match status" value="1"/>
</dbReference>
<dbReference type="SUPFAM" id="SSF56349">
    <property type="entry name" value="DNA breaking-rejoining enzymes"/>
    <property type="match status" value="1"/>
</dbReference>
<evidence type="ECO:0000256" key="10">
    <source>
        <dbReference type="SAM" id="Phobius"/>
    </source>
</evidence>
<feature type="transmembrane region" description="Helical" evidence="10">
    <location>
        <begin position="645"/>
        <end position="665"/>
    </location>
</feature>
<evidence type="ECO:0000256" key="7">
    <source>
        <dbReference type="ARBA" id="ARBA00023172"/>
    </source>
</evidence>
<dbReference type="InterPro" id="IPR000742">
    <property type="entry name" value="EGF"/>
</dbReference>
<dbReference type="PROSITE" id="PS50026">
    <property type="entry name" value="EGF_3"/>
    <property type="match status" value="1"/>
</dbReference>
<evidence type="ECO:0000256" key="4">
    <source>
        <dbReference type="ARBA" id="ARBA00022692"/>
    </source>
</evidence>
<feature type="domain" description="EGF-like" evidence="12">
    <location>
        <begin position="452"/>
        <end position="491"/>
    </location>
</feature>
<dbReference type="InterPro" id="IPR011010">
    <property type="entry name" value="DNA_brk_join_enz"/>
</dbReference>
<dbReference type="GO" id="GO:0015074">
    <property type="term" value="P:DNA integration"/>
    <property type="evidence" value="ECO:0007669"/>
    <property type="project" value="InterPro"/>
</dbReference>
<dbReference type="GO" id="GO:0005886">
    <property type="term" value="C:plasma membrane"/>
    <property type="evidence" value="ECO:0007669"/>
    <property type="project" value="UniProtKB-SubCell"/>
</dbReference>
<evidence type="ECO:0000256" key="3">
    <source>
        <dbReference type="ARBA" id="ARBA00022475"/>
    </source>
</evidence>
<sequence length="1243" mass="138604">MASPHKNQYYNLLLFLLVCNLMKSTFCISYVQSDTTFWSRPVLFYISSYNEVQKSETMPIIVPKLAGNIVWSVNLRVDDGCPIYPMDVLISSQHGAVPWLNESAWSPDLLILRRQRFAIRLDKSSTGARAMFDTVGGGLFYFTVISMEPEPSKLQKLGIKKTPCSYAVHFKPSGDVPITTPLLSLDTNVTVRILIGQVQFFRLALPEFAYSVELEIFDCTPKIHFAGLGLRNASESGCALFALVSAGSVADPRQLSARVTSTKRIFAGQLSPLSDANYLSLAANKVPVSVTVSVRLHRKCRPPSADLSLLATSASSNSETACELYSPSLQNYDIYGKTLIAPSSREAGGRILRIYSSIPTVIPFTIRGLFDSVRYLLIDIESKTNPVSLDFCLGRRLSLGLEEDAKFCEIRFQMRNHDNQLSRVMPHPPAGVWYLAIVNKLLNRAEITLTIRTTDCPSKCLNGGQCDKQSIASMTVRICRCYDGFAGDLCEARVPRSPDPLTSLLLLCLSNAAFLPTVALAFRRGLLVEALIYCAAMLASAFYHACDNNYVNQLCVFQFDTLGKLDFLGAFLSLWVTLLLLVDLTPQLKQLAQTAGSLFLMIGVLINRTSFVIIAVPLGVGFAALILSWTCRCYTSKRCYPPPRLILTSLLPGGCLALAGFAMFALLNTRALRLALLRSICYFLFLIPLDRVRFLPRNRVDAASPFESGDAGAVRNCGIDRCFVLTSRGVGNGDQRAVGDGTSRDVEYSALPLLRAATASSSRNGDGVLGNGLSRRSNSTMSLRSSSSGEDEADATKAAEDVDGQQMAEVSRQLVGVRVGRRRSPGLQASADREKRTAAEMEAPLINWKHLPCSELGNVTKDELNFVSEASYNDRRDDEFARFLEFIQKEPEPDEHLPLLQEGGVDISAMDIAEIVSLPADSRKHMISHGQRFRTFLTEENLQRNLQTIPNSVLNQYIRYFYFKLKKIDGEPYSPASLVCIRAGLQRYLRMIEKLTVDIINGEDFSSENSMLRVKVRDFHQSGGRTQQFEPIEEGDMRKLMIYFQGSTAEVEQDKFLFYIIYSFGERGQEHLKFLKDRSSLQLHVDSDGKPYYCLPPLPSKNKSADPEKAKKQPDNKQARIYDVEKVEKYLKLLPVTTKDNNLFPRPLASRNDGGPVFSSKQNRGENYLSGFMRNLSTKVGLAKTYTNHCIRVTRICDLEAAGHSMSDIMSITGQLSERKTRRYLAKRRDRSLQKTRISKLYS</sequence>
<keyword evidence="6 10" id="KW-0472">Membrane</keyword>
<keyword evidence="8" id="KW-1015">Disulfide bond</keyword>
<dbReference type="GO" id="GO:0003677">
    <property type="term" value="F:DNA binding"/>
    <property type="evidence" value="ECO:0007669"/>
    <property type="project" value="InterPro"/>
</dbReference>
<evidence type="ECO:0000313" key="14">
    <source>
        <dbReference type="WBParaSite" id="maker-uti_cns_0047870-snap-gene-0.4-mRNA-1"/>
    </source>
</evidence>
<keyword evidence="5 10" id="KW-1133">Transmembrane helix</keyword>
<evidence type="ECO:0000259" key="12">
    <source>
        <dbReference type="PROSITE" id="PS50026"/>
    </source>
</evidence>
<keyword evidence="13" id="KW-1185">Reference proteome</keyword>
<feature type="transmembrane region" description="Helical" evidence="10">
    <location>
        <begin position="612"/>
        <end position="633"/>
    </location>
</feature>
<evidence type="ECO:0000256" key="2">
    <source>
        <dbReference type="ARBA" id="ARBA00005542"/>
    </source>
</evidence>
<feature type="transmembrane region" description="Helical" evidence="10">
    <location>
        <begin position="565"/>
        <end position="584"/>
    </location>
</feature>
<feature type="disulfide bond" evidence="8">
    <location>
        <begin position="481"/>
        <end position="490"/>
    </location>
</feature>
<evidence type="ECO:0000256" key="6">
    <source>
        <dbReference type="ARBA" id="ARBA00023136"/>
    </source>
</evidence>
<comment type="similarity">
    <text evidence="2">Belongs to the TMEM8 family.</text>
</comment>
<feature type="region of interest" description="Disordered" evidence="9">
    <location>
        <begin position="761"/>
        <end position="800"/>
    </location>
</feature>
<dbReference type="AlphaFoldDB" id="A0A1I8JHP9"/>
<evidence type="ECO:0000256" key="11">
    <source>
        <dbReference type="SAM" id="SignalP"/>
    </source>
</evidence>
<keyword evidence="11" id="KW-0732">Signal</keyword>
<organism evidence="13 14">
    <name type="scientific">Macrostomum lignano</name>
    <dbReference type="NCBI Taxonomy" id="282301"/>
    <lineage>
        <taxon>Eukaryota</taxon>
        <taxon>Metazoa</taxon>
        <taxon>Spiralia</taxon>
        <taxon>Lophotrochozoa</taxon>
        <taxon>Platyhelminthes</taxon>
        <taxon>Rhabditophora</taxon>
        <taxon>Macrostomorpha</taxon>
        <taxon>Macrostomida</taxon>
        <taxon>Macrostomidae</taxon>
        <taxon>Macrostomum</taxon>
    </lineage>
</organism>
<dbReference type="PROSITE" id="PS01186">
    <property type="entry name" value="EGF_2"/>
    <property type="match status" value="1"/>
</dbReference>
<dbReference type="Gene3D" id="2.10.25.10">
    <property type="entry name" value="Laminin"/>
    <property type="match status" value="1"/>
</dbReference>
<protein>
    <submittedName>
        <fullName evidence="14">EGF-like domain-containing protein</fullName>
    </submittedName>
</protein>
<comment type="subcellular location">
    <subcellularLocation>
        <location evidence="1">Cell membrane</location>
        <topology evidence="1">Multi-pass membrane protein</topology>
    </subcellularLocation>
</comment>
<feature type="compositionally biased region" description="Low complexity" evidence="9">
    <location>
        <begin position="774"/>
        <end position="788"/>
    </location>
</feature>
<keyword evidence="8" id="KW-0245">EGF-like domain</keyword>